<dbReference type="Pfam" id="PF17846">
    <property type="entry name" value="XRN_M"/>
    <property type="match status" value="2"/>
</dbReference>
<comment type="caution">
    <text evidence="10">The sequence shown here is derived from an EMBL/GenBank/DDBJ whole genome shotgun (WGS) entry which is preliminary data.</text>
</comment>
<evidence type="ECO:0000256" key="2">
    <source>
        <dbReference type="ARBA" id="ARBA00022664"/>
    </source>
</evidence>
<dbReference type="InterPro" id="IPR004859">
    <property type="entry name" value="Xrn1_N"/>
</dbReference>
<keyword evidence="4 6" id="KW-0378">Hydrolase</keyword>
<evidence type="ECO:0000259" key="8">
    <source>
        <dbReference type="Pfam" id="PF03159"/>
    </source>
</evidence>
<keyword evidence="11" id="KW-1185">Reference proteome</keyword>
<evidence type="ECO:0000256" key="6">
    <source>
        <dbReference type="PIRNR" id="PIRNR037239"/>
    </source>
</evidence>
<feature type="domain" description="Xrn1 N-terminal" evidence="8">
    <location>
        <begin position="1"/>
        <end position="246"/>
    </location>
</feature>
<sequence>MGVPSFYRWLVVKYPKIKQKAIEVPDGSATEPNPNGIEFDNLYLDMNCIIHPCFHPEDELFAPKTYDDVFQSVFEYIDRIFNIVRPRKLLYMAVADGVAPRAKMNQQRARRFSSARSAKIAELEEDLLREEYKRANKVLMPKEKHEVSDSIVITPGTIFMERLSKALEYYIRLRLNSNPAWMKIKVILSDANVPGEGEHKIMSFIRSQQNSNGYNPNLRHCLYGLDADLIMLALTTHELYFYILREVSSLYQDVSGQNQSTVLTDFGQGLSTNLHEAIKSREWYKVLIQENKKATPTKKPYELVNICILREYLEFEMKIEEFKVEMDRVVDDFVFICIFMGNDFLPNIPSLEAHENALDLLMEVYKRTLRETGGYLIDTAKMKDKKHAYIKISRVEKFIADVGTYEDKIFLKRNNIKEEDATRVEDNCSLSSSGSTANNELAVINNTSELKRRLKDSLRQKQDTYKLKTFQDKVEKYMEGLCWVLQYYFVGVCSWTCYEITANIFSAFPTAKFSQPFKPFDQLMAVLPPQSSAELPSAYAELMKCKDSKISEFYPEGDTEIDMDGKRFIWQGIIKLPSINEDLLLESTKMLESQLQIDEIERNSLRKDIIFIRNDSALGLKLAPTSDDFKIPVDFASCEISGVLCNRKELEDGGIFLSPIQCMDDIRDNIVISAEFLNPVVGAPVLRLLENVEVPDKTITANDVQRRELWHESSSRQTTTKFDNYRKDVASSGHSRDTWRCAGSDRSGSTGRGWRNATCGNGSKPFTGNHGRGFPGGHETHHPSSSLNRGRGSDGSTALARGTNRPEGAVPSVAWGPVDSRPAGRGRAQN</sequence>
<comment type="similarity">
    <text evidence="1 6">Belongs to the 5'-3' exonuclease family. XRN2/RAT1 subfamily.</text>
</comment>
<feature type="domain" description="Xrn1 helical" evidence="9">
    <location>
        <begin position="465"/>
        <end position="704"/>
    </location>
</feature>
<feature type="compositionally biased region" description="Basic and acidic residues" evidence="7">
    <location>
        <begin position="723"/>
        <end position="739"/>
    </location>
</feature>
<keyword evidence="3 6" id="KW-0540">Nuclease</keyword>
<dbReference type="InterPro" id="IPR017151">
    <property type="entry name" value="Xrn2/3/4"/>
</dbReference>
<evidence type="ECO:0000256" key="7">
    <source>
        <dbReference type="SAM" id="MobiDB-lite"/>
    </source>
</evidence>
<dbReference type="AlphaFoldDB" id="A0A833VFU2"/>
<dbReference type="PIRSF" id="PIRSF037239">
    <property type="entry name" value="Exonuclease_Xrn2"/>
    <property type="match status" value="1"/>
</dbReference>
<dbReference type="InterPro" id="IPR041412">
    <property type="entry name" value="Xrn1_helical"/>
</dbReference>
<dbReference type="EC" id="3.1.13.-" evidence="6"/>
<protein>
    <recommendedName>
        <fullName evidence="6">5'-3' exoribonuclease</fullName>
        <ecNumber evidence="6">3.1.13.-</ecNumber>
    </recommendedName>
</protein>
<dbReference type="InterPro" id="IPR027073">
    <property type="entry name" value="5_3_exoribonuclease"/>
</dbReference>
<dbReference type="GO" id="GO:0004534">
    <property type="term" value="F:5'-3' RNA exonuclease activity"/>
    <property type="evidence" value="ECO:0007669"/>
    <property type="project" value="UniProtKB-UniRule"/>
</dbReference>
<evidence type="ECO:0000256" key="4">
    <source>
        <dbReference type="ARBA" id="ARBA00022801"/>
    </source>
</evidence>
<name>A0A833VFU2_9POAL</name>
<dbReference type="EMBL" id="SWLB01000026">
    <property type="protein sequence ID" value="KAF3321823.1"/>
    <property type="molecule type" value="Genomic_DNA"/>
</dbReference>
<dbReference type="Gene3D" id="3.40.50.12390">
    <property type="match status" value="1"/>
</dbReference>
<evidence type="ECO:0000256" key="5">
    <source>
        <dbReference type="ARBA" id="ARBA00022839"/>
    </source>
</evidence>
<gene>
    <name evidence="10" type="ORF">FCM35_KLT14039</name>
</gene>
<dbReference type="Gene3D" id="1.25.40.1050">
    <property type="match status" value="1"/>
</dbReference>
<dbReference type="OrthoDB" id="372487at2759"/>
<dbReference type="PANTHER" id="PTHR12341">
    <property type="entry name" value="5'-&gt;3' EXORIBONUCLEASE"/>
    <property type="match status" value="1"/>
</dbReference>
<proteinExistence type="inferred from homology"/>
<reference evidence="10" key="1">
    <citation type="submission" date="2020-01" db="EMBL/GenBank/DDBJ databases">
        <title>Genome sequence of Kobresia littledalei, the first chromosome-level genome in the family Cyperaceae.</title>
        <authorList>
            <person name="Qu G."/>
        </authorList>
    </citation>
    <scope>NUCLEOTIDE SEQUENCE</scope>
    <source>
        <strain evidence="10">C.B.Clarke</strain>
        <tissue evidence="10">Leaf</tissue>
    </source>
</reference>
<dbReference type="CDD" id="cd18673">
    <property type="entry name" value="PIN_XRN1-2-like"/>
    <property type="match status" value="1"/>
</dbReference>
<evidence type="ECO:0000313" key="11">
    <source>
        <dbReference type="Proteomes" id="UP000623129"/>
    </source>
</evidence>
<evidence type="ECO:0000256" key="1">
    <source>
        <dbReference type="ARBA" id="ARBA00006994"/>
    </source>
</evidence>
<comment type="function">
    <text evidence="6">Possesses 5'-&gt;3' exoribonuclease activity. Acts as an endogenous post-transcriptional gene silencing (PTGS) suppressor.</text>
</comment>
<dbReference type="PANTHER" id="PTHR12341:SF62">
    <property type="entry name" value="5'-3' EXORIBONUCLEASE 3-LIKE"/>
    <property type="match status" value="1"/>
</dbReference>
<keyword evidence="2 6" id="KW-0507">mRNA processing</keyword>
<dbReference type="GO" id="GO:0003723">
    <property type="term" value="F:RNA binding"/>
    <property type="evidence" value="ECO:0007669"/>
    <property type="project" value="TreeGrafter"/>
</dbReference>
<dbReference type="GO" id="GO:0000956">
    <property type="term" value="P:nuclear-transcribed mRNA catabolic process"/>
    <property type="evidence" value="ECO:0007669"/>
    <property type="project" value="TreeGrafter"/>
</dbReference>
<feature type="region of interest" description="Disordered" evidence="7">
    <location>
        <begin position="710"/>
        <end position="830"/>
    </location>
</feature>
<dbReference type="GO" id="GO:0006397">
    <property type="term" value="P:mRNA processing"/>
    <property type="evidence" value="ECO:0007669"/>
    <property type="project" value="UniProtKB-UniRule"/>
</dbReference>
<dbReference type="Proteomes" id="UP000623129">
    <property type="component" value="Unassembled WGS sequence"/>
</dbReference>
<keyword evidence="5 6" id="KW-0269">Exonuclease</keyword>
<dbReference type="Pfam" id="PF03159">
    <property type="entry name" value="XRN_N"/>
    <property type="match status" value="1"/>
</dbReference>
<accession>A0A833VFU2</accession>
<evidence type="ECO:0000256" key="3">
    <source>
        <dbReference type="ARBA" id="ARBA00022722"/>
    </source>
</evidence>
<organism evidence="10 11">
    <name type="scientific">Carex littledalei</name>
    <dbReference type="NCBI Taxonomy" id="544730"/>
    <lineage>
        <taxon>Eukaryota</taxon>
        <taxon>Viridiplantae</taxon>
        <taxon>Streptophyta</taxon>
        <taxon>Embryophyta</taxon>
        <taxon>Tracheophyta</taxon>
        <taxon>Spermatophyta</taxon>
        <taxon>Magnoliopsida</taxon>
        <taxon>Liliopsida</taxon>
        <taxon>Poales</taxon>
        <taxon>Cyperaceae</taxon>
        <taxon>Cyperoideae</taxon>
        <taxon>Cariceae</taxon>
        <taxon>Carex</taxon>
        <taxon>Carex subgen. Euthyceras</taxon>
    </lineage>
</organism>
<evidence type="ECO:0000313" key="10">
    <source>
        <dbReference type="EMBL" id="KAF3321823.1"/>
    </source>
</evidence>
<dbReference type="GO" id="GO:0005634">
    <property type="term" value="C:nucleus"/>
    <property type="evidence" value="ECO:0007669"/>
    <property type="project" value="InterPro"/>
</dbReference>
<evidence type="ECO:0000259" key="9">
    <source>
        <dbReference type="Pfam" id="PF17846"/>
    </source>
</evidence>
<feature type="domain" description="Xrn1 helical" evidence="9">
    <location>
        <begin position="324"/>
        <end position="464"/>
    </location>
</feature>